<dbReference type="Gene3D" id="3.40.50.2000">
    <property type="entry name" value="Glycogen Phosphorylase B"/>
    <property type="match status" value="2"/>
</dbReference>
<accession>A0ABN8B8G8</accession>
<name>A0ABN8B8G8_CHISP</name>
<gene>
    <name evidence="13" type="ORF">CHILSU_LOCUS5581</name>
</gene>
<comment type="subcellular location">
    <subcellularLocation>
        <location evidence="10">Endoplasmic reticulum membrane</location>
        <topology evidence="10">Single-pass membrane protein</topology>
    </subcellularLocation>
</comment>
<evidence type="ECO:0000256" key="9">
    <source>
        <dbReference type="ARBA" id="ARBA00045104"/>
    </source>
</evidence>
<evidence type="ECO:0000313" key="13">
    <source>
        <dbReference type="EMBL" id="CAH0402337.1"/>
    </source>
</evidence>
<evidence type="ECO:0000256" key="2">
    <source>
        <dbReference type="ARBA" id="ARBA00022676"/>
    </source>
</evidence>
<organism evidence="13 14">
    <name type="scientific">Chilo suppressalis</name>
    <name type="common">Asiatic rice borer moth</name>
    <dbReference type="NCBI Taxonomy" id="168631"/>
    <lineage>
        <taxon>Eukaryota</taxon>
        <taxon>Metazoa</taxon>
        <taxon>Ecdysozoa</taxon>
        <taxon>Arthropoda</taxon>
        <taxon>Hexapoda</taxon>
        <taxon>Insecta</taxon>
        <taxon>Pterygota</taxon>
        <taxon>Neoptera</taxon>
        <taxon>Endopterygota</taxon>
        <taxon>Lepidoptera</taxon>
        <taxon>Glossata</taxon>
        <taxon>Ditrysia</taxon>
        <taxon>Pyraloidea</taxon>
        <taxon>Crambidae</taxon>
        <taxon>Crambinae</taxon>
        <taxon>Chilo</taxon>
    </lineage>
</organism>
<dbReference type="EC" id="2.4.1.257" evidence="10"/>
<keyword evidence="6" id="KW-1133">Transmembrane helix</keyword>
<comment type="catalytic activity">
    <reaction evidence="8 10">
        <text>a beta-D-Man-(1-&gt;4)-beta-D-GlcNAc-(1-&gt;4)-alpha-D-GlcNAc-diphospho-di-trans,poly-cis-dolichol + GDP-alpha-D-mannose = an alpha-D-Man-(1-&gt;3)-beta-D-Man-(1-&gt;4)-beta-D-GlcNAc-(1-&gt;4)-alpha-D-GlcNAc-diphospho-di-trans,poly-cis-dolichol + GDP + H(+)</text>
        <dbReference type="Rhea" id="RHEA:29515"/>
        <dbReference type="Rhea" id="RHEA-COMP:19511"/>
        <dbReference type="Rhea" id="RHEA-COMP:19513"/>
        <dbReference type="ChEBI" id="CHEBI:15378"/>
        <dbReference type="ChEBI" id="CHEBI:57527"/>
        <dbReference type="ChEBI" id="CHEBI:58189"/>
        <dbReference type="ChEBI" id="CHEBI:58472"/>
        <dbReference type="ChEBI" id="CHEBI:132510"/>
        <dbReference type="EC" id="2.4.1.132"/>
    </reaction>
    <physiologicalReaction direction="left-to-right" evidence="8 10">
        <dbReference type="Rhea" id="RHEA:29516"/>
    </physiologicalReaction>
</comment>
<protein>
    <recommendedName>
        <fullName evidence="10">Alpha-1,3/1,6-mannosyltransferase ALG2</fullName>
        <ecNumber evidence="10">2.4.1.132</ecNumber>
        <ecNumber evidence="10">2.4.1.257</ecNumber>
    </recommendedName>
    <alternativeName>
        <fullName evidence="10">GDP-Man:Man(1)GlcNAc(2)-PP-Dol alpha-1,3-mannosyltransferase</fullName>
    </alternativeName>
</protein>
<comment type="similarity">
    <text evidence="10">Belongs to the glycosyltransferase group 1 family.</text>
</comment>
<keyword evidence="3 10" id="KW-0808">Transferase</keyword>
<comment type="pathway">
    <text evidence="1 10">Protein modification; protein glycosylation.</text>
</comment>
<evidence type="ECO:0000259" key="12">
    <source>
        <dbReference type="Pfam" id="PF13439"/>
    </source>
</evidence>
<evidence type="ECO:0000256" key="4">
    <source>
        <dbReference type="ARBA" id="ARBA00022692"/>
    </source>
</evidence>
<keyword evidence="14" id="KW-1185">Reference proteome</keyword>
<dbReference type="EC" id="2.4.1.132" evidence="10"/>
<dbReference type="Proteomes" id="UP001153292">
    <property type="component" value="Chromosome 20"/>
</dbReference>
<dbReference type="InterPro" id="IPR001296">
    <property type="entry name" value="Glyco_trans_1"/>
</dbReference>
<dbReference type="Pfam" id="PF00534">
    <property type="entry name" value="Glycos_transf_1"/>
    <property type="match status" value="1"/>
</dbReference>
<comment type="function">
    <text evidence="10">Mannosylates Man(2)GlcNAc(2)-dolichol diphosphate and Man(1)GlcNAc(2)-dolichol diphosphate to form Man(3)GlcNAc(2)-dolichol diphosphate.</text>
</comment>
<feature type="domain" description="Glycosyl transferase family 1" evidence="11">
    <location>
        <begin position="208"/>
        <end position="382"/>
    </location>
</feature>
<evidence type="ECO:0000256" key="3">
    <source>
        <dbReference type="ARBA" id="ARBA00022679"/>
    </source>
</evidence>
<evidence type="ECO:0000256" key="7">
    <source>
        <dbReference type="ARBA" id="ARBA00023136"/>
    </source>
</evidence>
<keyword evidence="7" id="KW-0472">Membrane</keyword>
<dbReference type="EMBL" id="OU963913">
    <property type="protein sequence ID" value="CAH0402337.1"/>
    <property type="molecule type" value="Genomic_DNA"/>
</dbReference>
<dbReference type="PANTHER" id="PTHR45918:SF1">
    <property type="entry name" value="ALPHA-1,3_1,6-MANNOSYLTRANSFERASE ALG2"/>
    <property type="match status" value="1"/>
</dbReference>
<dbReference type="Pfam" id="PF13439">
    <property type="entry name" value="Glyco_transf_4"/>
    <property type="match status" value="1"/>
</dbReference>
<evidence type="ECO:0000256" key="5">
    <source>
        <dbReference type="ARBA" id="ARBA00022824"/>
    </source>
</evidence>
<dbReference type="CDD" id="cd03805">
    <property type="entry name" value="GT4_ALG2-like"/>
    <property type="match status" value="1"/>
</dbReference>
<dbReference type="InterPro" id="IPR028098">
    <property type="entry name" value="Glyco_trans_4-like_N"/>
</dbReference>
<keyword evidence="5" id="KW-0256">Endoplasmic reticulum</keyword>
<feature type="domain" description="Glycosyltransferase subfamily 4-like N-terminal" evidence="12">
    <location>
        <begin position="13"/>
        <end position="178"/>
    </location>
</feature>
<reference evidence="13" key="1">
    <citation type="submission" date="2021-12" db="EMBL/GenBank/DDBJ databases">
        <authorList>
            <person name="King R."/>
        </authorList>
    </citation>
    <scope>NUCLEOTIDE SEQUENCE</scope>
</reference>
<proteinExistence type="inferred from homology"/>
<evidence type="ECO:0000256" key="8">
    <source>
        <dbReference type="ARBA" id="ARBA00045103"/>
    </source>
</evidence>
<evidence type="ECO:0000256" key="6">
    <source>
        <dbReference type="ARBA" id="ARBA00022989"/>
    </source>
</evidence>
<dbReference type="InterPro" id="IPR027054">
    <property type="entry name" value="ALG2"/>
</dbReference>
<dbReference type="PANTHER" id="PTHR45918">
    <property type="entry name" value="ALPHA-1,3/1,6-MANNOSYLTRANSFERASE ALG2"/>
    <property type="match status" value="1"/>
</dbReference>
<keyword evidence="2 10" id="KW-0328">Glycosyltransferase</keyword>
<evidence type="ECO:0000256" key="10">
    <source>
        <dbReference type="RuleBase" id="RU367136"/>
    </source>
</evidence>
<evidence type="ECO:0000259" key="11">
    <source>
        <dbReference type="Pfam" id="PF00534"/>
    </source>
</evidence>
<evidence type="ECO:0000256" key="1">
    <source>
        <dbReference type="ARBA" id="ARBA00004922"/>
    </source>
</evidence>
<sequence length="421" mass="48093">MVKIIFLHPDLGIGGAERLVLDAALAFKKKGHEVAFYTNHHDLTHCFAETRDGTFPVSVVGDWIPRSILGKFKAACAYARMVYAAIYIAWYVIPVEEPTLIFCDLISLCIPFLKMARGPFRIVFYCHHPDKLLTSEGGLLKKLYRAPLNWLEEFTTAKADKVLVNSKYTARVYQDAFQKIVDVPDICYPSINTEYFRTTSPKPLKEVVPVGTDKYVFLSINRYERKKNLQLALRSLEYLKHIVDEEDWNRIHLIMAGGFDPINLENMEHFIELTDLATELDIEDKVTFLKSPKDDEKVSLLYNCKALIYTPSNEHFGIVPLEAMYYSKPVVAVNSGGPTETIVNDVTGFLCEPTNESFANAMRKLILSQDLCEKLGNAGRKRFETKFSFDAFTDQLDGILTRERQIISEARAIEYEQKKKK</sequence>
<keyword evidence="4" id="KW-0812">Transmembrane</keyword>
<dbReference type="SUPFAM" id="SSF53756">
    <property type="entry name" value="UDP-Glycosyltransferase/glycogen phosphorylase"/>
    <property type="match status" value="1"/>
</dbReference>
<comment type="catalytic activity">
    <reaction evidence="9 10">
        <text>an alpha-D-Man-(1-&gt;3)-beta-D-Man-(1-&gt;4)-beta-D-GlcNAc-(1-&gt;4)-alpha-D-GlcNAc-diphospho-di-trans,poly-cis-dolichol + GDP-alpha-D-mannose = an alpha-D-Man-(1-&gt;3)-[alpha-D-Man-(1-&gt;6)]-beta-D-Man-(1-&gt;4)-beta-D-GlcNAc-(1-&gt;4)-alpha-D-GlcNAc-diphospho-di-trans,poly-cis-dolichol + GDP + H(+)</text>
        <dbReference type="Rhea" id="RHEA:29519"/>
        <dbReference type="Rhea" id="RHEA-COMP:19513"/>
        <dbReference type="Rhea" id="RHEA-COMP:19515"/>
        <dbReference type="ChEBI" id="CHEBI:15378"/>
        <dbReference type="ChEBI" id="CHEBI:57527"/>
        <dbReference type="ChEBI" id="CHEBI:58189"/>
        <dbReference type="ChEBI" id="CHEBI:132510"/>
        <dbReference type="ChEBI" id="CHEBI:132511"/>
        <dbReference type="EC" id="2.4.1.257"/>
    </reaction>
    <physiologicalReaction direction="left-to-right" evidence="9 10">
        <dbReference type="Rhea" id="RHEA:29520"/>
    </physiologicalReaction>
</comment>
<evidence type="ECO:0000313" key="14">
    <source>
        <dbReference type="Proteomes" id="UP001153292"/>
    </source>
</evidence>